<dbReference type="AlphaFoldDB" id="A0AA36CNF6"/>
<comment type="catalytic activity">
    <reaction evidence="6">
        <text>glucuronate acceptor + UDP-alpha-D-glucuronate = acceptor beta-D-glucuronoside + UDP + H(+)</text>
        <dbReference type="Rhea" id="RHEA:21032"/>
        <dbReference type="ChEBI" id="CHEBI:15378"/>
        <dbReference type="ChEBI" id="CHEBI:58052"/>
        <dbReference type="ChEBI" id="CHEBI:58223"/>
        <dbReference type="ChEBI" id="CHEBI:132367"/>
        <dbReference type="ChEBI" id="CHEBI:132368"/>
        <dbReference type="EC" id="2.4.1.17"/>
    </reaction>
</comment>
<dbReference type="EC" id="2.4.1.17" evidence="2"/>
<comment type="caution">
    <text evidence="7">The sequence shown here is derived from an EMBL/GenBank/DDBJ whole genome shotgun (WGS) entry which is preliminary data.</text>
</comment>
<evidence type="ECO:0000313" key="7">
    <source>
        <dbReference type="EMBL" id="CAJ0571192.1"/>
    </source>
</evidence>
<dbReference type="GO" id="GO:0015020">
    <property type="term" value="F:glucuronosyltransferase activity"/>
    <property type="evidence" value="ECO:0007669"/>
    <property type="project" value="UniProtKB-EC"/>
</dbReference>
<evidence type="ECO:0000256" key="4">
    <source>
        <dbReference type="ARBA" id="ARBA00022679"/>
    </source>
</evidence>
<gene>
    <name evidence="7" type="ORF">MSPICULIGERA_LOCUS9614</name>
</gene>
<evidence type="ECO:0000313" key="8">
    <source>
        <dbReference type="Proteomes" id="UP001177023"/>
    </source>
</evidence>
<protein>
    <recommendedName>
        <fullName evidence="2">glucuronosyltransferase</fullName>
        <ecNumber evidence="2">2.4.1.17</ecNumber>
    </recommendedName>
</protein>
<dbReference type="Proteomes" id="UP001177023">
    <property type="component" value="Unassembled WGS sequence"/>
</dbReference>
<evidence type="ECO:0000256" key="2">
    <source>
        <dbReference type="ARBA" id="ARBA00012544"/>
    </source>
</evidence>
<comment type="similarity">
    <text evidence="1">Belongs to the UDP-glycosyltransferase family.</text>
</comment>
<keyword evidence="8" id="KW-1185">Reference proteome</keyword>
<keyword evidence="4" id="KW-0808">Transferase</keyword>
<dbReference type="EMBL" id="CATQJA010002546">
    <property type="protein sequence ID" value="CAJ0571192.1"/>
    <property type="molecule type" value="Genomic_DNA"/>
</dbReference>
<keyword evidence="3" id="KW-0328">Glycosyltransferase</keyword>
<dbReference type="InterPro" id="IPR050271">
    <property type="entry name" value="UDP-glycosyltransferase"/>
</dbReference>
<evidence type="ECO:0000256" key="1">
    <source>
        <dbReference type="ARBA" id="ARBA00009995"/>
    </source>
</evidence>
<organism evidence="7 8">
    <name type="scientific">Mesorhabditis spiculigera</name>
    <dbReference type="NCBI Taxonomy" id="96644"/>
    <lineage>
        <taxon>Eukaryota</taxon>
        <taxon>Metazoa</taxon>
        <taxon>Ecdysozoa</taxon>
        <taxon>Nematoda</taxon>
        <taxon>Chromadorea</taxon>
        <taxon>Rhabditida</taxon>
        <taxon>Rhabditina</taxon>
        <taxon>Rhabditomorpha</taxon>
        <taxon>Rhabditoidea</taxon>
        <taxon>Rhabditidae</taxon>
        <taxon>Mesorhabditinae</taxon>
        <taxon>Mesorhabditis</taxon>
    </lineage>
</organism>
<evidence type="ECO:0000256" key="3">
    <source>
        <dbReference type="ARBA" id="ARBA00022676"/>
    </source>
</evidence>
<name>A0AA36CNF6_9BILA</name>
<sequence length="104" mass="11325">AQEAPNLILHPWVPQADLLADNRLTAFITHGGAGSVNEPSSCPSLPINSPTRSWSAVGSTLEYNKFELGDAAKLESAIRELLDNETLTKNAERMAAILRRRTAR</sequence>
<dbReference type="PANTHER" id="PTHR48043:SF23">
    <property type="entry name" value="UDP-GLUCURONOSYLTRANSFERASE"/>
    <property type="match status" value="1"/>
</dbReference>
<reference evidence="7" key="1">
    <citation type="submission" date="2023-06" db="EMBL/GenBank/DDBJ databases">
        <authorList>
            <person name="Delattre M."/>
        </authorList>
    </citation>
    <scope>NUCLEOTIDE SEQUENCE</scope>
    <source>
        <strain evidence="7">AF72</strain>
    </source>
</reference>
<feature type="non-terminal residue" evidence="7">
    <location>
        <position position="1"/>
    </location>
</feature>
<dbReference type="InterPro" id="IPR002213">
    <property type="entry name" value="UDP_glucos_trans"/>
</dbReference>
<evidence type="ECO:0000256" key="5">
    <source>
        <dbReference type="ARBA" id="ARBA00022729"/>
    </source>
</evidence>
<dbReference type="Pfam" id="PF00201">
    <property type="entry name" value="UDPGT"/>
    <property type="match status" value="1"/>
</dbReference>
<accession>A0AA36CNF6</accession>
<dbReference type="PANTHER" id="PTHR48043">
    <property type="entry name" value="EG:EG0003.4 PROTEIN-RELATED"/>
    <property type="match status" value="1"/>
</dbReference>
<evidence type="ECO:0000256" key="6">
    <source>
        <dbReference type="ARBA" id="ARBA00047475"/>
    </source>
</evidence>
<feature type="non-terminal residue" evidence="7">
    <location>
        <position position="104"/>
    </location>
</feature>
<dbReference type="SUPFAM" id="SSF53756">
    <property type="entry name" value="UDP-Glycosyltransferase/glycogen phosphorylase"/>
    <property type="match status" value="1"/>
</dbReference>
<dbReference type="Gene3D" id="3.40.50.2000">
    <property type="entry name" value="Glycogen Phosphorylase B"/>
    <property type="match status" value="1"/>
</dbReference>
<proteinExistence type="inferred from homology"/>
<keyword evidence="5" id="KW-0732">Signal</keyword>